<comment type="caution">
    <text evidence="3">The sequence shown here is derived from an EMBL/GenBank/DDBJ whole genome shotgun (WGS) entry which is preliminary data.</text>
</comment>
<evidence type="ECO:0000259" key="2">
    <source>
        <dbReference type="Pfam" id="PF02254"/>
    </source>
</evidence>
<accession>A0A8T4GZX2</accession>
<dbReference type="PANTHER" id="PTHR43833">
    <property type="entry name" value="POTASSIUM CHANNEL PROTEIN 2-RELATED-RELATED"/>
    <property type="match status" value="1"/>
</dbReference>
<dbReference type="AlphaFoldDB" id="A0A8T4GZX2"/>
<dbReference type="SUPFAM" id="SSF51735">
    <property type="entry name" value="NAD(P)-binding Rossmann-fold domains"/>
    <property type="match status" value="1"/>
</dbReference>
<dbReference type="OrthoDB" id="289108at2157"/>
<dbReference type="Pfam" id="PF02254">
    <property type="entry name" value="TrkA_N"/>
    <property type="match status" value="1"/>
</dbReference>
<keyword evidence="4" id="KW-1185">Reference proteome</keyword>
<feature type="region of interest" description="Disordered" evidence="1">
    <location>
        <begin position="1"/>
        <end position="20"/>
    </location>
</feature>
<dbReference type="InterPro" id="IPR003148">
    <property type="entry name" value="RCK_N"/>
</dbReference>
<dbReference type="Proteomes" id="UP000823736">
    <property type="component" value="Unassembled WGS sequence"/>
</dbReference>
<gene>
    <name evidence="3" type="ORF">J2753_002362</name>
</gene>
<feature type="domain" description="RCK N-terminal" evidence="2">
    <location>
        <begin position="23"/>
        <end position="126"/>
    </location>
</feature>
<dbReference type="InterPro" id="IPR050721">
    <property type="entry name" value="Trk_Ktr_HKT_K-transport"/>
</dbReference>
<dbReference type="Gene3D" id="3.40.50.720">
    <property type="entry name" value="NAD(P)-binding Rossmann-like Domain"/>
    <property type="match status" value="1"/>
</dbReference>
<organism evidence="3 4">
    <name type="scientific">Halolamina salifodinae</name>
    <dbReference type="NCBI Taxonomy" id="1202767"/>
    <lineage>
        <taxon>Archaea</taxon>
        <taxon>Methanobacteriati</taxon>
        <taxon>Methanobacteriota</taxon>
        <taxon>Stenosarchaea group</taxon>
        <taxon>Halobacteria</taxon>
        <taxon>Halobacteriales</taxon>
        <taxon>Haloferacaceae</taxon>
    </lineage>
</organism>
<dbReference type="GO" id="GO:0006813">
    <property type="term" value="P:potassium ion transport"/>
    <property type="evidence" value="ECO:0007669"/>
    <property type="project" value="InterPro"/>
</dbReference>
<evidence type="ECO:0000313" key="3">
    <source>
        <dbReference type="EMBL" id="MBP1987852.1"/>
    </source>
</evidence>
<evidence type="ECO:0000313" key="4">
    <source>
        <dbReference type="Proteomes" id="UP000823736"/>
    </source>
</evidence>
<name>A0A8T4GZX2_9EURY</name>
<dbReference type="InterPro" id="IPR036291">
    <property type="entry name" value="NAD(P)-bd_dom_sf"/>
</dbReference>
<proteinExistence type="predicted"/>
<reference evidence="3" key="1">
    <citation type="submission" date="2021-03" db="EMBL/GenBank/DDBJ databases">
        <title>Genomic Encyclopedia of Type Strains, Phase IV (KMG-IV): sequencing the most valuable type-strain genomes for metagenomic binning, comparative biology and taxonomic classification.</title>
        <authorList>
            <person name="Goeker M."/>
        </authorList>
    </citation>
    <scope>NUCLEOTIDE SEQUENCE</scope>
    <source>
        <strain evidence="3">DSM 26232</strain>
    </source>
</reference>
<sequence>MSHNYTESADDESTTEPGGADYYVLGGGVLGVAVARRLREREHTAVVVDDTVSTADVPVVDAAPTDTDALRDAGLSAASTAIVATCSDERNLLVAQLIRARFDGLRVVVLANADGRVGVFADAGHEPVCVTSAISDAVAEHV</sequence>
<evidence type="ECO:0000256" key="1">
    <source>
        <dbReference type="SAM" id="MobiDB-lite"/>
    </source>
</evidence>
<dbReference type="RefSeq" id="WP_209492213.1">
    <property type="nucleotide sequence ID" value="NZ_JAGGLC010000005.1"/>
</dbReference>
<protein>
    <submittedName>
        <fullName evidence="3">Trk system potassium uptake protein TrkA</fullName>
    </submittedName>
</protein>
<dbReference type="EMBL" id="JAGGLC010000005">
    <property type="protein sequence ID" value="MBP1987852.1"/>
    <property type="molecule type" value="Genomic_DNA"/>
</dbReference>